<dbReference type="STRING" id="103621.GCA_001067145_01691"/>
<gene>
    <name evidence="2" type="ORF">HMPREF0058_1322</name>
</gene>
<evidence type="ECO:0000313" key="2">
    <source>
        <dbReference type="EMBL" id="EEH65812.1"/>
    </source>
</evidence>
<dbReference type="InterPro" id="IPR037171">
    <property type="entry name" value="NagB/RpiA_transferase-like"/>
</dbReference>
<keyword evidence="3" id="KW-1185">Reference proteome</keyword>
<organism evidence="2 3">
    <name type="scientific">Actinomyces urogenitalis DSM 15434</name>
    <dbReference type="NCBI Taxonomy" id="525246"/>
    <lineage>
        <taxon>Bacteria</taxon>
        <taxon>Bacillati</taxon>
        <taxon>Actinomycetota</taxon>
        <taxon>Actinomycetes</taxon>
        <taxon>Actinomycetales</taxon>
        <taxon>Actinomycetaceae</taxon>
        <taxon>Actinomyces</taxon>
    </lineage>
</organism>
<dbReference type="HOGENOM" id="CLU_090664_0_0_11"/>
<feature type="domain" description="LUD" evidence="1">
    <location>
        <begin position="48"/>
        <end position="218"/>
    </location>
</feature>
<evidence type="ECO:0000313" key="3">
    <source>
        <dbReference type="Proteomes" id="UP000004778"/>
    </source>
</evidence>
<dbReference type="Pfam" id="PF02589">
    <property type="entry name" value="LUD_dom"/>
    <property type="match status" value="1"/>
</dbReference>
<dbReference type="PANTHER" id="PTHR43682:SF1">
    <property type="entry name" value="LACTATE UTILIZATION PROTEIN C"/>
    <property type="match status" value="1"/>
</dbReference>
<reference evidence="2 3" key="1">
    <citation type="submission" date="2009-01" db="EMBL/GenBank/DDBJ databases">
        <authorList>
            <person name="Qin X."/>
            <person name="Bachman B."/>
            <person name="Battles P."/>
            <person name="Bell A."/>
            <person name="Bess C."/>
            <person name="Bickham C."/>
            <person name="Chaboub L."/>
            <person name="Chen D."/>
            <person name="Coyle M."/>
            <person name="Deiros D.R."/>
            <person name="Dinh H."/>
            <person name="Forbes L."/>
            <person name="Fowler G."/>
            <person name="Francisco L."/>
            <person name="Fu Q."/>
            <person name="Gubbala S."/>
            <person name="Hale W."/>
            <person name="Han Y."/>
            <person name="Hemphill L."/>
            <person name="Highlander S.K."/>
            <person name="Hirani K."/>
            <person name="Hogues M."/>
            <person name="Jackson L."/>
            <person name="Jakkamsetti A."/>
            <person name="Javaid M."/>
            <person name="Jiang H."/>
            <person name="Korchina V."/>
            <person name="Kovar C."/>
            <person name="Lara F."/>
            <person name="Lee S."/>
            <person name="Mata R."/>
            <person name="Mathew T."/>
            <person name="Moen C."/>
            <person name="Morales K."/>
            <person name="Munidasa M."/>
            <person name="Nazareth L."/>
            <person name="Ngo R."/>
            <person name="Nguyen L."/>
            <person name="Okwuonu G."/>
            <person name="Ongeri F."/>
            <person name="Patil S."/>
            <person name="Petrosino J."/>
            <person name="Pham C."/>
            <person name="Pham P."/>
            <person name="Pu L.-L."/>
            <person name="Puazo M."/>
            <person name="Raj R."/>
            <person name="Reid J."/>
            <person name="Rouhana J."/>
            <person name="Saada N."/>
            <person name="Shang Y."/>
            <person name="Simmons D."/>
            <person name="Thornton R."/>
            <person name="Warren J."/>
            <person name="Weissenberger G."/>
            <person name="Zhang J."/>
            <person name="Zhang L."/>
            <person name="Zhou C."/>
            <person name="Zhu D."/>
            <person name="Muzny D."/>
            <person name="Worley K."/>
            <person name="Gibbs R."/>
        </authorList>
    </citation>
    <scope>NUCLEOTIDE SEQUENCE [LARGE SCALE GENOMIC DNA]</scope>
    <source>
        <strain evidence="2 3">DSM 15434</strain>
    </source>
</reference>
<sequence length="220" mass="23464">MMDAKTAILARARDAISRSQAGRPVREIPRDYIRVGRHAPGSEPVVADMIEKLEDYSAQVVTAAADDAVAEEIDRFLTQAGASSVVVPSGLPQAYKEAAARGGRSVREDSREAPIPTLELDAIDAVVTCSRVSISMSGTICLDGESDQGRRAITLVPDTHVVVIERESIMPTVPQAVDVLGCHPERPTTWIAGGSATSDIELVRVNGVHGPRNLRVVIAH</sequence>
<dbReference type="SUPFAM" id="SSF100950">
    <property type="entry name" value="NagB/RpiA/CoA transferase-like"/>
    <property type="match status" value="1"/>
</dbReference>
<dbReference type="InterPro" id="IPR024185">
    <property type="entry name" value="FTHF_cligase-like_sf"/>
</dbReference>
<comment type="caution">
    <text evidence="2">The sequence shown here is derived from an EMBL/GenBank/DDBJ whole genome shotgun (WGS) entry which is preliminary data.</text>
</comment>
<dbReference type="AlphaFoldDB" id="C0W628"/>
<dbReference type="EMBL" id="ACFH01000103">
    <property type="protein sequence ID" value="EEH65812.1"/>
    <property type="molecule type" value="Genomic_DNA"/>
</dbReference>
<protein>
    <recommendedName>
        <fullName evidence="1">LUD domain-containing protein</fullName>
    </recommendedName>
</protein>
<dbReference type="eggNOG" id="COG1556">
    <property type="taxonomic scope" value="Bacteria"/>
</dbReference>
<dbReference type="Proteomes" id="UP000004778">
    <property type="component" value="Unassembled WGS sequence"/>
</dbReference>
<evidence type="ECO:0000259" key="1">
    <source>
        <dbReference type="Pfam" id="PF02589"/>
    </source>
</evidence>
<dbReference type="Gene3D" id="3.40.50.10420">
    <property type="entry name" value="NagB/RpiA/CoA transferase-like"/>
    <property type="match status" value="1"/>
</dbReference>
<proteinExistence type="predicted"/>
<dbReference type="PANTHER" id="PTHR43682">
    <property type="entry name" value="LACTATE UTILIZATION PROTEIN C"/>
    <property type="match status" value="1"/>
</dbReference>
<name>C0W628_9ACTO</name>
<dbReference type="InterPro" id="IPR003741">
    <property type="entry name" value="LUD_dom"/>
</dbReference>
<accession>C0W628</accession>